<evidence type="ECO:0000313" key="2">
    <source>
        <dbReference type="EMBL" id="SEH91141.1"/>
    </source>
</evidence>
<proteinExistence type="predicted"/>
<dbReference type="Pfam" id="PF03413">
    <property type="entry name" value="PepSY"/>
    <property type="match status" value="1"/>
</dbReference>
<evidence type="ECO:0000259" key="1">
    <source>
        <dbReference type="Pfam" id="PF03413"/>
    </source>
</evidence>
<accession>A0A1H6LQZ8</accession>
<reference evidence="3" key="1">
    <citation type="submission" date="2016-10" db="EMBL/GenBank/DDBJ databases">
        <authorList>
            <person name="Varghese N."/>
            <person name="Submissions S."/>
        </authorList>
    </citation>
    <scope>NUCLEOTIDE SEQUENCE [LARGE SCALE GENOMIC DNA]</scope>
    <source>
        <strain evidence="3">DSM 11593</strain>
    </source>
</reference>
<dbReference type="RefSeq" id="WP_090847375.1">
    <property type="nucleotide sequence ID" value="NZ_FNXG01000002.1"/>
</dbReference>
<dbReference type="STRING" id="65735.SAMN04488075_1781"/>
<feature type="domain" description="PepSY" evidence="1">
    <location>
        <begin position="60"/>
        <end position="119"/>
    </location>
</feature>
<dbReference type="EMBL" id="FNXG01000002">
    <property type="protein sequence ID" value="SEH91141.1"/>
    <property type="molecule type" value="Genomic_DNA"/>
</dbReference>
<dbReference type="OrthoDB" id="7870353at2"/>
<evidence type="ECO:0000313" key="3">
    <source>
        <dbReference type="Proteomes" id="UP000199125"/>
    </source>
</evidence>
<sequence>MRLRFIIPVALFLVALALALTAAHRWDHRPGHGPARHHDPIAAPSYDFEDAPPGWMAEVIPMHQAVRRVTRRFDGRVLDIALLPSSSDGPALVYRIRLLTRAGDVLDIRMDALEGRIIELSGADLSGVRRGKHNRKD</sequence>
<dbReference type="AlphaFoldDB" id="A0A1H6LQZ8"/>
<keyword evidence="3" id="KW-1185">Reference proteome</keyword>
<gene>
    <name evidence="2" type="ORF">SAMN04488075_1781</name>
</gene>
<protein>
    <recommendedName>
        <fullName evidence="1">PepSY domain-containing protein</fullName>
    </recommendedName>
</protein>
<dbReference type="InterPro" id="IPR025711">
    <property type="entry name" value="PepSY"/>
</dbReference>
<dbReference type="Proteomes" id="UP000199125">
    <property type="component" value="Unassembled WGS sequence"/>
</dbReference>
<organism evidence="2 3">
    <name type="scientific">Paracoccus alkenifer</name>
    <dbReference type="NCBI Taxonomy" id="65735"/>
    <lineage>
        <taxon>Bacteria</taxon>
        <taxon>Pseudomonadati</taxon>
        <taxon>Pseudomonadota</taxon>
        <taxon>Alphaproteobacteria</taxon>
        <taxon>Rhodobacterales</taxon>
        <taxon>Paracoccaceae</taxon>
        <taxon>Paracoccus</taxon>
    </lineage>
</organism>
<name>A0A1H6LQZ8_9RHOB</name>